<keyword evidence="7" id="KW-0902">Two-component regulatory system</keyword>
<dbReference type="InterPro" id="IPR036097">
    <property type="entry name" value="HisK_dim/P_sf"/>
</dbReference>
<evidence type="ECO:0000256" key="4">
    <source>
        <dbReference type="ARBA" id="ARBA00022553"/>
    </source>
</evidence>
<dbReference type="SUPFAM" id="SSF55874">
    <property type="entry name" value="ATPase domain of HSP90 chaperone/DNA topoisomerase II/histidine kinase"/>
    <property type="match status" value="1"/>
</dbReference>
<dbReference type="EC" id="2.7.13.3" evidence="3"/>
<dbReference type="GO" id="GO:0016020">
    <property type="term" value="C:membrane"/>
    <property type="evidence" value="ECO:0007669"/>
    <property type="project" value="UniProtKB-SubCell"/>
</dbReference>
<dbReference type="PANTHER" id="PTHR43711:SF26">
    <property type="entry name" value="SENSOR HISTIDINE KINASE RCSC"/>
    <property type="match status" value="1"/>
</dbReference>
<evidence type="ECO:0000256" key="5">
    <source>
        <dbReference type="ARBA" id="ARBA00022679"/>
    </source>
</evidence>
<dbReference type="Gene3D" id="3.30.565.10">
    <property type="entry name" value="Histidine kinase-like ATPase, C-terminal domain"/>
    <property type="match status" value="1"/>
</dbReference>
<dbReference type="InterPro" id="IPR003594">
    <property type="entry name" value="HATPase_dom"/>
</dbReference>
<dbReference type="EMBL" id="ABOO01000010">
    <property type="protein sequence ID" value="EDT72371.1"/>
    <property type="molecule type" value="Genomic_DNA"/>
</dbReference>
<reference evidence="9 10" key="1">
    <citation type="submission" date="2008-03" db="EMBL/GenBank/DDBJ databases">
        <authorList>
            <person name="Paulsen I."/>
            <person name="Sebastian Y."/>
        </authorList>
    </citation>
    <scope>NUCLEOTIDE SEQUENCE [LARGE SCALE GENOMIC DNA]</scope>
    <source>
        <strain evidence="10">D str. JGS1721</strain>
    </source>
</reference>
<evidence type="ECO:0000313" key="10">
    <source>
        <dbReference type="Proteomes" id="UP000003188"/>
    </source>
</evidence>
<evidence type="ECO:0000256" key="3">
    <source>
        <dbReference type="ARBA" id="ARBA00012438"/>
    </source>
</evidence>
<dbReference type="PANTHER" id="PTHR43711">
    <property type="entry name" value="TWO-COMPONENT HISTIDINE KINASE"/>
    <property type="match status" value="1"/>
</dbReference>
<evidence type="ECO:0000256" key="2">
    <source>
        <dbReference type="ARBA" id="ARBA00004370"/>
    </source>
</evidence>
<dbReference type="InterPro" id="IPR003661">
    <property type="entry name" value="HisK_dim/P_dom"/>
</dbReference>
<dbReference type="PROSITE" id="PS50109">
    <property type="entry name" value="HIS_KIN"/>
    <property type="match status" value="1"/>
</dbReference>
<dbReference type="SMART" id="SM00387">
    <property type="entry name" value="HATPase_c"/>
    <property type="match status" value="1"/>
</dbReference>
<evidence type="ECO:0000256" key="7">
    <source>
        <dbReference type="ARBA" id="ARBA00023012"/>
    </source>
</evidence>
<gene>
    <name evidence="9" type="ORF">CJD_1913</name>
</gene>
<dbReference type="Pfam" id="PF02518">
    <property type="entry name" value="HATPase_c"/>
    <property type="match status" value="1"/>
</dbReference>
<proteinExistence type="predicted"/>
<dbReference type="InterPro" id="IPR004358">
    <property type="entry name" value="Sig_transdc_His_kin-like_C"/>
</dbReference>
<dbReference type="SUPFAM" id="SSF47384">
    <property type="entry name" value="Homodimeric domain of signal transducing histidine kinase"/>
    <property type="match status" value="1"/>
</dbReference>
<accession>B1V1L5</accession>
<sequence>MFFITIIIATGVKLYSTIINYNSLNNELIKFFNFVENNKHSNMFICDYDFNIFYVNKKIKEYYSFQEEKTKFKNDLLNNKHLSYKLKDIFIDLENQGYWSGIIKDHETNEILDCYVQSLNNNEVLVSYVDISSTLELEKTLENIKFRDLQKDEFLSNISHELKTPLNIFYSTIQLLEKFSQNENINFKEAFNKHSNSLKLNCKRMIRLVNNIVDLSRMDLGVLKPDYGNYNIILLVEDISNSIIPFALSKNLFLEFDTNVEEHYIMCDPIMIEKILLNILSNAIKYSKMNTTIHVYISVEKSVTKISIKDEGFGIDLETQKHIFDRFIRADTSFTRLNEGCGLGLSIVKSMLDILNGDIRVESELGKGSIFEISLPNKIIKDKKQRNYKYESSHNISVELSDIYEVN</sequence>
<dbReference type="PRINTS" id="PR00344">
    <property type="entry name" value="BCTRLSENSOR"/>
</dbReference>
<dbReference type="Gene3D" id="1.10.287.130">
    <property type="match status" value="1"/>
</dbReference>
<dbReference type="GO" id="GO:0000155">
    <property type="term" value="F:phosphorelay sensor kinase activity"/>
    <property type="evidence" value="ECO:0007669"/>
    <property type="project" value="InterPro"/>
</dbReference>
<dbReference type="InterPro" id="IPR050736">
    <property type="entry name" value="Sensor_HK_Regulatory"/>
</dbReference>
<dbReference type="Pfam" id="PF00512">
    <property type="entry name" value="HisKA"/>
    <property type="match status" value="1"/>
</dbReference>
<evidence type="ECO:0000256" key="1">
    <source>
        <dbReference type="ARBA" id="ARBA00000085"/>
    </source>
</evidence>
<keyword evidence="5" id="KW-0808">Transferase</keyword>
<dbReference type="Proteomes" id="UP000003188">
    <property type="component" value="Unassembled WGS sequence"/>
</dbReference>
<dbReference type="SMART" id="SM00388">
    <property type="entry name" value="HisKA"/>
    <property type="match status" value="1"/>
</dbReference>
<keyword evidence="4" id="KW-0597">Phosphoprotein</keyword>
<dbReference type="InterPro" id="IPR005467">
    <property type="entry name" value="His_kinase_dom"/>
</dbReference>
<dbReference type="InterPro" id="IPR036890">
    <property type="entry name" value="HATPase_C_sf"/>
</dbReference>
<protein>
    <recommendedName>
        <fullName evidence="3">histidine kinase</fullName>
        <ecNumber evidence="3">2.7.13.3</ecNumber>
    </recommendedName>
</protein>
<name>B1V1L5_CLOPF</name>
<dbReference type="AlphaFoldDB" id="B1V1L5"/>
<evidence type="ECO:0000259" key="8">
    <source>
        <dbReference type="PROSITE" id="PS50109"/>
    </source>
</evidence>
<feature type="domain" description="Histidine kinase" evidence="8">
    <location>
        <begin position="157"/>
        <end position="379"/>
    </location>
</feature>
<dbReference type="FunFam" id="3.30.565.10:FF:000006">
    <property type="entry name" value="Sensor histidine kinase WalK"/>
    <property type="match status" value="1"/>
</dbReference>
<comment type="subcellular location">
    <subcellularLocation>
        <location evidence="2">Membrane</location>
    </subcellularLocation>
</comment>
<evidence type="ECO:0000256" key="6">
    <source>
        <dbReference type="ARBA" id="ARBA00022777"/>
    </source>
</evidence>
<dbReference type="CDD" id="cd00082">
    <property type="entry name" value="HisKA"/>
    <property type="match status" value="1"/>
</dbReference>
<evidence type="ECO:0000313" key="9">
    <source>
        <dbReference type="EMBL" id="EDT72371.1"/>
    </source>
</evidence>
<comment type="caution">
    <text evidence="9">The sequence shown here is derived from an EMBL/GenBank/DDBJ whole genome shotgun (WGS) entry which is preliminary data.</text>
</comment>
<comment type="catalytic activity">
    <reaction evidence="1">
        <text>ATP + protein L-histidine = ADP + protein N-phospho-L-histidine.</text>
        <dbReference type="EC" id="2.7.13.3"/>
    </reaction>
</comment>
<keyword evidence="6 9" id="KW-0418">Kinase</keyword>
<organism evidence="9 10">
    <name type="scientific">Clostridium perfringens D str. JGS1721</name>
    <dbReference type="NCBI Taxonomy" id="488537"/>
    <lineage>
        <taxon>Bacteria</taxon>
        <taxon>Bacillati</taxon>
        <taxon>Bacillota</taxon>
        <taxon>Clostridia</taxon>
        <taxon>Eubacteriales</taxon>
        <taxon>Clostridiaceae</taxon>
        <taxon>Clostridium</taxon>
    </lineage>
</organism>